<protein>
    <submittedName>
        <fullName evidence="1">Uncharacterized protein</fullName>
    </submittedName>
</protein>
<accession>A0A6G6Y5G0</accession>
<evidence type="ECO:0000313" key="1">
    <source>
        <dbReference type="EMBL" id="QIG79958.1"/>
    </source>
</evidence>
<dbReference type="Proteomes" id="UP000501568">
    <property type="component" value="Chromosome"/>
</dbReference>
<dbReference type="RefSeq" id="WP_165326961.1">
    <property type="nucleotide sequence ID" value="NZ_CP049109.1"/>
</dbReference>
<name>A0A6G6Y5G0_9SPHN</name>
<keyword evidence="2" id="KW-1185">Reference proteome</keyword>
<gene>
    <name evidence="1" type="ORF">G5C33_09345</name>
</gene>
<evidence type="ECO:0000313" key="2">
    <source>
        <dbReference type="Proteomes" id="UP000501568"/>
    </source>
</evidence>
<dbReference type="KEGG" id="spzr:G5C33_09345"/>
<organism evidence="1 2">
    <name type="scientific">Stakelama tenebrarum</name>
    <dbReference type="NCBI Taxonomy" id="2711215"/>
    <lineage>
        <taxon>Bacteria</taxon>
        <taxon>Pseudomonadati</taxon>
        <taxon>Pseudomonadota</taxon>
        <taxon>Alphaproteobacteria</taxon>
        <taxon>Sphingomonadales</taxon>
        <taxon>Sphingomonadaceae</taxon>
        <taxon>Stakelama</taxon>
    </lineage>
</organism>
<sequence length="65" mass="6461">MTDMRQGIVGAAADTLDRVEALRSGTPITPPAAGTRGALIEAAARAIVAAEVIDAAFGGPEGEGR</sequence>
<dbReference type="EMBL" id="CP049109">
    <property type="protein sequence ID" value="QIG79958.1"/>
    <property type="molecule type" value="Genomic_DNA"/>
</dbReference>
<proteinExistence type="predicted"/>
<dbReference type="AlphaFoldDB" id="A0A6G6Y5G0"/>
<reference evidence="1 2" key="1">
    <citation type="submission" date="2020-02" db="EMBL/GenBank/DDBJ databases">
        <authorList>
            <person name="Zheng R.K."/>
            <person name="Sun C.M."/>
        </authorList>
    </citation>
    <scope>NUCLEOTIDE SEQUENCE [LARGE SCALE GENOMIC DNA]</scope>
    <source>
        <strain evidence="2">zrk23</strain>
    </source>
</reference>